<feature type="transmembrane region" description="Helical" evidence="6">
    <location>
        <begin position="222"/>
        <end position="248"/>
    </location>
</feature>
<sequence length="403" mass="45930">MNKLLTVFNFEFKQYLKKKSTIVMFIIYFVIAFGGTFVPSLFGENGALKNVFSKEDNSNFQRSAYIIKDIEVDKSYLKEAKQYTDREQIEKDIKDDKIDEAIILSKDSYEYLTKSGLYVDDSEFNMIFDNILKKSYYESQGFDYFKIKELETTSPKAKLVTVGGSGDLEAVAVKTGVVYFLAFILYILVFMFGTITANNVAREKTNRAMELLIVTVKPSILIVGKVLAFAVIGILQVAVLIGTFLVGLKINFENYSESFKMIVKNVDYNLIFVWFIFAITGFVMMLFLFSACASLVSRIEELNTVLTLPIMTFMVAFFANIYTMGKAGDSVLVDFLSYFPLTSYFSMVSKYAVVNMPISQVIMSYLILLATTVFIAYISITVYRRATLRYGQKLSFFKMLKNK</sequence>
<organism evidence="8 9">
    <name type="scientific">Gemelliphila palaticanis</name>
    <dbReference type="NCBI Taxonomy" id="81950"/>
    <lineage>
        <taxon>Bacteria</taxon>
        <taxon>Bacillati</taxon>
        <taxon>Bacillota</taxon>
        <taxon>Bacilli</taxon>
        <taxon>Bacillales</taxon>
        <taxon>Gemellaceae</taxon>
        <taxon>Gemelliphila</taxon>
    </lineage>
</organism>
<reference evidence="8 9" key="1">
    <citation type="submission" date="2020-07" db="EMBL/GenBank/DDBJ databases">
        <title>MOT database genomes.</title>
        <authorList>
            <person name="Joseph S."/>
            <person name="Aduse-Opoku J."/>
            <person name="Hashim A."/>
            <person name="Wade W."/>
            <person name="Curtis M."/>
        </authorList>
    </citation>
    <scope>NUCLEOTIDE SEQUENCE [LARGE SCALE GENOMIC DNA]</scope>
    <source>
        <strain evidence="8 9">CIP 106318</strain>
    </source>
</reference>
<name>A0ABX2T022_9BACL</name>
<gene>
    <name evidence="8" type="ORF">HZY85_07360</name>
</gene>
<feature type="transmembrane region" description="Helical" evidence="6">
    <location>
        <begin position="177"/>
        <end position="201"/>
    </location>
</feature>
<keyword evidence="2" id="KW-1003">Cell membrane</keyword>
<dbReference type="Proteomes" id="UP000531840">
    <property type="component" value="Unassembled WGS sequence"/>
</dbReference>
<keyword evidence="3 6" id="KW-0812">Transmembrane</keyword>
<accession>A0ABX2T022</accession>
<evidence type="ECO:0000256" key="5">
    <source>
        <dbReference type="ARBA" id="ARBA00023136"/>
    </source>
</evidence>
<evidence type="ECO:0000256" key="3">
    <source>
        <dbReference type="ARBA" id="ARBA00022692"/>
    </source>
</evidence>
<keyword evidence="5 6" id="KW-0472">Membrane</keyword>
<dbReference type="RefSeq" id="WP_179941770.1">
    <property type="nucleotide sequence ID" value="NZ_JACBYF010000021.1"/>
</dbReference>
<feature type="transmembrane region" description="Helical" evidence="6">
    <location>
        <begin position="305"/>
        <end position="323"/>
    </location>
</feature>
<dbReference type="PANTHER" id="PTHR30294:SF29">
    <property type="entry name" value="MULTIDRUG ABC TRANSPORTER PERMEASE YBHS-RELATED"/>
    <property type="match status" value="1"/>
</dbReference>
<evidence type="ECO:0000256" key="1">
    <source>
        <dbReference type="ARBA" id="ARBA00004651"/>
    </source>
</evidence>
<dbReference type="PANTHER" id="PTHR30294">
    <property type="entry name" value="MEMBRANE COMPONENT OF ABC TRANSPORTER YHHJ-RELATED"/>
    <property type="match status" value="1"/>
</dbReference>
<evidence type="ECO:0000259" key="7">
    <source>
        <dbReference type="Pfam" id="PF12698"/>
    </source>
</evidence>
<evidence type="ECO:0000313" key="9">
    <source>
        <dbReference type="Proteomes" id="UP000531840"/>
    </source>
</evidence>
<evidence type="ECO:0000256" key="2">
    <source>
        <dbReference type="ARBA" id="ARBA00022475"/>
    </source>
</evidence>
<proteinExistence type="predicted"/>
<feature type="domain" description="ABC-2 type transporter transmembrane" evidence="7">
    <location>
        <begin position="19"/>
        <end position="379"/>
    </location>
</feature>
<feature type="transmembrane region" description="Helical" evidence="6">
    <location>
        <begin position="21"/>
        <end position="42"/>
    </location>
</feature>
<keyword evidence="4 6" id="KW-1133">Transmembrane helix</keyword>
<comment type="caution">
    <text evidence="8">The sequence shown here is derived from an EMBL/GenBank/DDBJ whole genome shotgun (WGS) entry which is preliminary data.</text>
</comment>
<comment type="subcellular location">
    <subcellularLocation>
        <location evidence="1">Cell membrane</location>
        <topology evidence="1">Multi-pass membrane protein</topology>
    </subcellularLocation>
</comment>
<evidence type="ECO:0000256" key="4">
    <source>
        <dbReference type="ARBA" id="ARBA00022989"/>
    </source>
</evidence>
<feature type="transmembrane region" description="Helical" evidence="6">
    <location>
        <begin position="365"/>
        <end position="383"/>
    </location>
</feature>
<keyword evidence="9" id="KW-1185">Reference proteome</keyword>
<evidence type="ECO:0000313" key="8">
    <source>
        <dbReference type="EMBL" id="NYS47987.1"/>
    </source>
</evidence>
<evidence type="ECO:0000256" key="6">
    <source>
        <dbReference type="SAM" id="Phobius"/>
    </source>
</evidence>
<protein>
    <submittedName>
        <fullName evidence="8">ABC transporter permease</fullName>
    </submittedName>
</protein>
<dbReference type="InterPro" id="IPR013525">
    <property type="entry name" value="ABC2_TM"/>
</dbReference>
<dbReference type="Pfam" id="PF12698">
    <property type="entry name" value="ABC2_membrane_3"/>
    <property type="match status" value="1"/>
</dbReference>
<feature type="transmembrane region" description="Helical" evidence="6">
    <location>
        <begin position="268"/>
        <end position="293"/>
    </location>
</feature>
<dbReference type="EMBL" id="JACBYF010000021">
    <property type="protein sequence ID" value="NYS47987.1"/>
    <property type="molecule type" value="Genomic_DNA"/>
</dbReference>
<dbReference type="InterPro" id="IPR051449">
    <property type="entry name" value="ABC-2_transporter_component"/>
</dbReference>